<proteinExistence type="predicted"/>
<name>A0A0A8YK36_ARUDO</name>
<protein>
    <submittedName>
        <fullName evidence="1">Uncharacterized protein</fullName>
    </submittedName>
</protein>
<evidence type="ECO:0000313" key="1">
    <source>
        <dbReference type="EMBL" id="JAD25630.1"/>
    </source>
</evidence>
<dbReference type="AlphaFoldDB" id="A0A0A8YK36"/>
<reference evidence="1" key="2">
    <citation type="journal article" date="2015" name="Data Brief">
        <title>Shoot transcriptome of the giant reed, Arundo donax.</title>
        <authorList>
            <person name="Barrero R.A."/>
            <person name="Guerrero F.D."/>
            <person name="Moolhuijzen P."/>
            <person name="Goolsby J.A."/>
            <person name="Tidwell J."/>
            <person name="Bellgard S.E."/>
            <person name="Bellgard M.I."/>
        </authorList>
    </citation>
    <scope>NUCLEOTIDE SEQUENCE</scope>
    <source>
        <tissue evidence="1">Shoot tissue taken approximately 20 cm above the soil surface</tissue>
    </source>
</reference>
<organism evidence="1">
    <name type="scientific">Arundo donax</name>
    <name type="common">Giant reed</name>
    <name type="synonym">Donax arundinaceus</name>
    <dbReference type="NCBI Taxonomy" id="35708"/>
    <lineage>
        <taxon>Eukaryota</taxon>
        <taxon>Viridiplantae</taxon>
        <taxon>Streptophyta</taxon>
        <taxon>Embryophyta</taxon>
        <taxon>Tracheophyta</taxon>
        <taxon>Spermatophyta</taxon>
        <taxon>Magnoliopsida</taxon>
        <taxon>Liliopsida</taxon>
        <taxon>Poales</taxon>
        <taxon>Poaceae</taxon>
        <taxon>PACMAD clade</taxon>
        <taxon>Arundinoideae</taxon>
        <taxon>Arundineae</taxon>
        <taxon>Arundo</taxon>
    </lineage>
</organism>
<reference evidence="1" key="1">
    <citation type="submission" date="2014-09" db="EMBL/GenBank/DDBJ databases">
        <authorList>
            <person name="Magalhaes I.L.F."/>
            <person name="Oliveira U."/>
            <person name="Santos F.R."/>
            <person name="Vidigal T.H.D.A."/>
            <person name="Brescovit A.D."/>
            <person name="Santos A.J."/>
        </authorList>
    </citation>
    <scope>NUCLEOTIDE SEQUENCE</scope>
    <source>
        <tissue evidence="1">Shoot tissue taken approximately 20 cm above the soil surface</tissue>
    </source>
</reference>
<dbReference type="EMBL" id="GBRH01272265">
    <property type="protein sequence ID" value="JAD25630.1"/>
    <property type="molecule type" value="Transcribed_RNA"/>
</dbReference>
<accession>A0A0A8YK36</accession>
<sequence>MKLYKPNCKADSALRIKT</sequence>